<feature type="compositionally biased region" description="Polar residues" evidence="1">
    <location>
        <begin position="70"/>
        <end position="79"/>
    </location>
</feature>
<sequence>MPTGTVCDRSEAKFHSFLHYRGEGMKGSGLKNRTRRTNSVQLKRTGSTSNSEFEEEDETDPQPALGPAHQQPTHQTLHG</sequence>
<dbReference type="EMBL" id="JAFJMO010000007">
    <property type="protein sequence ID" value="KAJ8271375.1"/>
    <property type="molecule type" value="Genomic_DNA"/>
</dbReference>
<feature type="compositionally biased region" description="Polar residues" evidence="1">
    <location>
        <begin position="37"/>
        <end position="51"/>
    </location>
</feature>
<reference evidence="2" key="1">
    <citation type="journal article" date="2023" name="Science">
        <title>Genome structures resolve the early diversification of teleost fishes.</title>
        <authorList>
            <person name="Parey E."/>
            <person name="Louis A."/>
            <person name="Montfort J."/>
            <person name="Bouchez O."/>
            <person name="Roques C."/>
            <person name="Iampietro C."/>
            <person name="Lluch J."/>
            <person name="Castinel A."/>
            <person name="Donnadieu C."/>
            <person name="Desvignes T."/>
            <person name="Floi Bucao C."/>
            <person name="Jouanno E."/>
            <person name="Wen M."/>
            <person name="Mejri S."/>
            <person name="Dirks R."/>
            <person name="Jansen H."/>
            <person name="Henkel C."/>
            <person name="Chen W.J."/>
            <person name="Zahm M."/>
            <person name="Cabau C."/>
            <person name="Klopp C."/>
            <person name="Thompson A.W."/>
            <person name="Robinson-Rechavi M."/>
            <person name="Braasch I."/>
            <person name="Lecointre G."/>
            <person name="Bobe J."/>
            <person name="Postlethwait J.H."/>
            <person name="Berthelot C."/>
            <person name="Roest Crollius H."/>
            <person name="Guiguen Y."/>
        </authorList>
    </citation>
    <scope>NUCLEOTIDE SEQUENCE</scope>
    <source>
        <strain evidence="2">Concon-B</strain>
    </source>
</reference>
<evidence type="ECO:0000313" key="2">
    <source>
        <dbReference type="EMBL" id="KAJ8271375.1"/>
    </source>
</evidence>
<dbReference type="AlphaFoldDB" id="A0A9Q1DHX8"/>
<proteinExistence type="predicted"/>
<accession>A0A9Q1DHX8</accession>
<evidence type="ECO:0000256" key="1">
    <source>
        <dbReference type="SAM" id="MobiDB-lite"/>
    </source>
</evidence>
<organism evidence="2 3">
    <name type="scientific">Conger conger</name>
    <name type="common">Conger eel</name>
    <name type="synonym">Muraena conger</name>
    <dbReference type="NCBI Taxonomy" id="82655"/>
    <lineage>
        <taxon>Eukaryota</taxon>
        <taxon>Metazoa</taxon>
        <taxon>Chordata</taxon>
        <taxon>Craniata</taxon>
        <taxon>Vertebrata</taxon>
        <taxon>Euteleostomi</taxon>
        <taxon>Actinopterygii</taxon>
        <taxon>Neopterygii</taxon>
        <taxon>Teleostei</taxon>
        <taxon>Anguilliformes</taxon>
        <taxon>Congridae</taxon>
        <taxon>Conger</taxon>
    </lineage>
</organism>
<keyword evidence="3" id="KW-1185">Reference proteome</keyword>
<gene>
    <name evidence="2" type="ORF">COCON_G00102340</name>
</gene>
<protein>
    <submittedName>
        <fullName evidence="2">Uncharacterized protein</fullName>
    </submittedName>
</protein>
<feature type="region of interest" description="Disordered" evidence="1">
    <location>
        <begin position="22"/>
        <end position="79"/>
    </location>
</feature>
<evidence type="ECO:0000313" key="3">
    <source>
        <dbReference type="Proteomes" id="UP001152803"/>
    </source>
</evidence>
<dbReference type="Proteomes" id="UP001152803">
    <property type="component" value="Unassembled WGS sequence"/>
</dbReference>
<comment type="caution">
    <text evidence="2">The sequence shown here is derived from an EMBL/GenBank/DDBJ whole genome shotgun (WGS) entry which is preliminary data.</text>
</comment>
<name>A0A9Q1DHX8_CONCO</name>